<evidence type="ECO:0000313" key="1">
    <source>
        <dbReference type="EMBL" id="NYI66921.1"/>
    </source>
</evidence>
<dbReference type="Proteomes" id="UP000539111">
    <property type="component" value="Unassembled WGS sequence"/>
</dbReference>
<sequence>MGKREITGARIGREEFLRVGFVSSGHHDRREK</sequence>
<reference evidence="1 2" key="1">
    <citation type="submission" date="2020-07" db="EMBL/GenBank/DDBJ databases">
        <title>Sequencing the genomes of 1000 actinobacteria strains.</title>
        <authorList>
            <person name="Klenk H.-P."/>
        </authorList>
    </citation>
    <scope>NUCLEOTIDE SEQUENCE [LARGE SCALE GENOMIC DNA]</scope>
    <source>
        <strain evidence="1 2">DSM 26341</strain>
    </source>
</reference>
<organism evidence="1 2">
    <name type="scientific">Spelaeicoccus albus</name>
    <dbReference type="NCBI Taxonomy" id="1280376"/>
    <lineage>
        <taxon>Bacteria</taxon>
        <taxon>Bacillati</taxon>
        <taxon>Actinomycetota</taxon>
        <taxon>Actinomycetes</taxon>
        <taxon>Micrococcales</taxon>
        <taxon>Brevibacteriaceae</taxon>
        <taxon>Spelaeicoccus</taxon>
    </lineage>
</organism>
<keyword evidence="2" id="KW-1185">Reference proteome</keyword>
<proteinExistence type="predicted"/>
<evidence type="ECO:0000313" key="2">
    <source>
        <dbReference type="Proteomes" id="UP000539111"/>
    </source>
</evidence>
<comment type="caution">
    <text evidence="1">The sequence shown here is derived from an EMBL/GenBank/DDBJ whole genome shotgun (WGS) entry which is preliminary data.</text>
</comment>
<gene>
    <name evidence="1" type="ORF">BJY26_001227</name>
</gene>
<protein>
    <submittedName>
        <fullName evidence="1">Uncharacterized protein</fullName>
    </submittedName>
</protein>
<name>A0A7Z0ACS2_9MICO</name>
<dbReference type="AlphaFoldDB" id="A0A7Z0ACS2"/>
<accession>A0A7Z0ACS2</accession>
<dbReference type="EMBL" id="JACBZP010000001">
    <property type="protein sequence ID" value="NYI66921.1"/>
    <property type="molecule type" value="Genomic_DNA"/>
</dbReference>